<accession>A0AAD7GSX3</accession>
<feature type="compositionally biased region" description="Basic and acidic residues" evidence="1">
    <location>
        <begin position="9"/>
        <end position="18"/>
    </location>
</feature>
<feature type="compositionally biased region" description="Low complexity" evidence="1">
    <location>
        <begin position="193"/>
        <end position="206"/>
    </location>
</feature>
<dbReference type="CDD" id="cd14686">
    <property type="entry name" value="bZIP"/>
    <property type="match status" value="1"/>
</dbReference>
<dbReference type="Proteomes" id="UP001221757">
    <property type="component" value="Unassembled WGS sequence"/>
</dbReference>
<dbReference type="AlphaFoldDB" id="A0AAD7GSX3"/>
<reference evidence="3" key="1">
    <citation type="submission" date="2023-03" db="EMBL/GenBank/DDBJ databases">
        <title>Massive genome expansion in bonnet fungi (Mycena s.s.) driven by repeated elements and novel gene families across ecological guilds.</title>
        <authorList>
            <consortium name="Lawrence Berkeley National Laboratory"/>
            <person name="Harder C.B."/>
            <person name="Miyauchi S."/>
            <person name="Viragh M."/>
            <person name="Kuo A."/>
            <person name="Thoen E."/>
            <person name="Andreopoulos B."/>
            <person name="Lu D."/>
            <person name="Skrede I."/>
            <person name="Drula E."/>
            <person name="Henrissat B."/>
            <person name="Morin E."/>
            <person name="Kohler A."/>
            <person name="Barry K."/>
            <person name="LaButti K."/>
            <person name="Morin E."/>
            <person name="Salamov A."/>
            <person name="Lipzen A."/>
            <person name="Mereny Z."/>
            <person name="Hegedus B."/>
            <person name="Baldrian P."/>
            <person name="Stursova M."/>
            <person name="Weitz H."/>
            <person name="Taylor A."/>
            <person name="Grigoriev I.V."/>
            <person name="Nagy L.G."/>
            <person name="Martin F."/>
            <person name="Kauserud H."/>
        </authorList>
    </citation>
    <scope>NUCLEOTIDE SEQUENCE</scope>
    <source>
        <strain evidence="3">CBHHK067</strain>
    </source>
</reference>
<dbReference type="EMBL" id="JARKIE010000010">
    <property type="protein sequence ID" value="KAJ7704501.1"/>
    <property type="molecule type" value="Genomic_DNA"/>
</dbReference>
<evidence type="ECO:0000313" key="3">
    <source>
        <dbReference type="EMBL" id="KAJ7704501.1"/>
    </source>
</evidence>
<evidence type="ECO:0000256" key="1">
    <source>
        <dbReference type="SAM" id="MobiDB-lite"/>
    </source>
</evidence>
<dbReference type="PROSITE" id="PS00036">
    <property type="entry name" value="BZIP_BASIC"/>
    <property type="match status" value="1"/>
</dbReference>
<feature type="compositionally biased region" description="Polar residues" evidence="1">
    <location>
        <begin position="230"/>
        <end position="244"/>
    </location>
</feature>
<proteinExistence type="predicted"/>
<name>A0AAD7GSX3_MYCRO</name>
<feature type="region of interest" description="Disordered" evidence="1">
    <location>
        <begin position="1"/>
        <end position="31"/>
    </location>
</feature>
<dbReference type="Gene3D" id="1.20.5.170">
    <property type="match status" value="1"/>
</dbReference>
<feature type="domain" description="BZIP" evidence="2">
    <location>
        <begin position="16"/>
        <end position="29"/>
    </location>
</feature>
<keyword evidence="4" id="KW-1185">Reference proteome</keyword>
<evidence type="ECO:0000259" key="2">
    <source>
        <dbReference type="PROSITE" id="PS00036"/>
    </source>
</evidence>
<protein>
    <recommendedName>
        <fullName evidence="2">BZIP domain-containing protein</fullName>
    </recommendedName>
</protein>
<feature type="region of interest" description="Disordered" evidence="1">
    <location>
        <begin position="131"/>
        <end position="301"/>
    </location>
</feature>
<feature type="compositionally biased region" description="Low complexity" evidence="1">
    <location>
        <begin position="163"/>
        <end position="178"/>
    </location>
</feature>
<gene>
    <name evidence="3" type="ORF">B0H17DRAFT_1039833</name>
</gene>
<dbReference type="GO" id="GO:0003700">
    <property type="term" value="F:DNA-binding transcription factor activity"/>
    <property type="evidence" value="ECO:0007669"/>
    <property type="project" value="InterPro"/>
</dbReference>
<dbReference type="InterPro" id="IPR004827">
    <property type="entry name" value="bZIP"/>
</dbReference>
<sequence length="301" mass="33140">MSSVSGHTAHSERPERSRNAKAQARHRAKRKAYIEQLEQTVTKLQTALGFTPEQVAALPPPLAKIRELEQENARLLKENDELHRMLADSGGRPLPLEVGRRNSLTSFNEARPCDRDYKRRKMVDPLDDVYIQSPPGSAHNDGLARPPPLTIPQSALPHHYNVSTHPPNHTSSSHSGPSIFSLNGPLNGPPFTIPNTPSGSSSTSSPPFSPAQMHPSQSPVSHRPPLTTPHGLSSYSQNGSQYNVSVKAEDEYASSNHHQSNHHPSSHSSGHYTLPPFSQTMPDHAMDNWHGYSSERAPLHR</sequence>
<comment type="caution">
    <text evidence="3">The sequence shown here is derived from an EMBL/GenBank/DDBJ whole genome shotgun (WGS) entry which is preliminary data.</text>
</comment>
<organism evidence="3 4">
    <name type="scientific">Mycena rosella</name>
    <name type="common">Pink bonnet</name>
    <name type="synonym">Agaricus rosellus</name>
    <dbReference type="NCBI Taxonomy" id="1033263"/>
    <lineage>
        <taxon>Eukaryota</taxon>
        <taxon>Fungi</taxon>
        <taxon>Dikarya</taxon>
        <taxon>Basidiomycota</taxon>
        <taxon>Agaricomycotina</taxon>
        <taxon>Agaricomycetes</taxon>
        <taxon>Agaricomycetidae</taxon>
        <taxon>Agaricales</taxon>
        <taxon>Marasmiineae</taxon>
        <taxon>Mycenaceae</taxon>
        <taxon>Mycena</taxon>
    </lineage>
</organism>
<evidence type="ECO:0000313" key="4">
    <source>
        <dbReference type="Proteomes" id="UP001221757"/>
    </source>
</evidence>